<dbReference type="EMBL" id="CP050177">
    <property type="protein sequence ID" value="QIQ05865.1"/>
    <property type="molecule type" value="Genomic_DNA"/>
</dbReference>
<evidence type="ECO:0000313" key="1">
    <source>
        <dbReference type="EMBL" id="QIQ05865.1"/>
    </source>
</evidence>
<sequence>MYWMVALLAMDGQQYVYRVYAPPDALRGDVFWAAFHCHDEGPHPRASDVFDSAVFWRLRVADRI</sequence>
<evidence type="ECO:0000313" key="2">
    <source>
        <dbReference type="Proteomes" id="UP000501179"/>
    </source>
</evidence>
<keyword evidence="2" id="KW-1185">Reference proteome</keyword>
<reference evidence="1 2" key="1">
    <citation type="submission" date="2020-03" db="EMBL/GenBank/DDBJ databases">
        <title>A novel species.</title>
        <authorList>
            <person name="Gao J."/>
        </authorList>
    </citation>
    <scope>NUCLEOTIDE SEQUENCE [LARGE SCALE GENOMIC DNA]</scope>
    <source>
        <strain evidence="1 2">QMT-12</strain>
    </source>
</reference>
<accession>A0A6G9H5Q5</accession>
<dbReference type="Proteomes" id="UP000501179">
    <property type="component" value="Chromosome"/>
</dbReference>
<organism evidence="1 2">
    <name type="scientific">Streptomyces liangshanensis</name>
    <dbReference type="NCBI Taxonomy" id="2717324"/>
    <lineage>
        <taxon>Bacteria</taxon>
        <taxon>Bacillati</taxon>
        <taxon>Actinomycetota</taxon>
        <taxon>Actinomycetes</taxon>
        <taxon>Kitasatosporales</taxon>
        <taxon>Streptomycetaceae</taxon>
        <taxon>Streptomyces</taxon>
    </lineage>
</organism>
<protein>
    <submittedName>
        <fullName evidence="1">Uncharacterized protein</fullName>
    </submittedName>
</protein>
<proteinExistence type="predicted"/>
<gene>
    <name evidence="1" type="ORF">HA039_29365</name>
</gene>
<dbReference type="KEGG" id="slia:HA039_29365"/>
<dbReference type="AlphaFoldDB" id="A0A6G9H5Q5"/>
<name>A0A6G9H5Q5_9ACTN</name>
<dbReference type="RefSeq" id="WP_167034385.1">
    <property type="nucleotide sequence ID" value="NZ_CP050177.1"/>
</dbReference>